<evidence type="ECO:0000313" key="3">
    <source>
        <dbReference type="Proteomes" id="UP000053766"/>
    </source>
</evidence>
<protein>
    <submittedName>
        <fullName evidence="2">Uncharacterized protein</fullName>
    </submittedName>
</protein>
<feature type="compositionally biased region" description="Low complexity" evidence="1">
    <location>
        <begin position="53"/>
        <end position="65"/>
    </location>
</feature>
<keyword evidence="3" id="KW-1185">Reference proteome</keyword>
<dbReference type="OrthoDB" id="10643372at2759"/>
<proteinExistence type="predicted"/>
<feature type="region of interest" description="Disordered" evidence="1">
    <location>
        <begin position="134"/>
        <end position="164"/>
    </location>
</feature>
<evidence type="ECO:0000313" key="2">
    <source>
        <dbReference type="EMBL" id="KJH44825.1"/>
    </source>
</evidence>
<organism evidence="2 3">
    <name type="scientific">Dictyocaulus viviparus</name>
    <name type="common">Bovine lungworm</name>
    <dbReference type="NCBI Taxonomy" id="29172"/>
    <lineage>
        <taxon>Eukaryota</taxon>
        <taxon>Metazoa</taxon>
        <taxon>Ecdysozoa</taxon>
        <taxon>Nematoda</taxon>
        <taxon>Chromadorea</taxon>
        <taxon>Rhabditida</taxon>
        <taxon>Rhabditina</taxon>
        <taxon>Rhabditomorpha</taxon>
        <taxon>Strongyloidea</taxon>
        <taxon>Metastrongylidae</taxon>
        <taxon>Dictyocaulus</taxon>
    </lineage>
</organism>
<accession>A0A0D8XJR9</accession>
<reference evidence="2 3" key="1">
    <citation type="submission" date="2013-11" db="EMBL/GenBank/DDBJ databases">
        <title>Draft genome of the bovine lungworm Dictyocaulus viviparus.</title>
        <authorList>
            <person name="Mitreva M."/>
        </authorList>
    </citation>
    <scope>NUCLEOTIDE SEQUENCE [LARGE SCALE GENOMIC DNA]</scope>
    <source>
        <strain evidence="2 3">HannoverDv2000</strain>
    </source>
</reference>
<dbReference type="Proteomes" id="UP000053766">
    <property type="component" value="Unassembled WGS sequence"/>
</dbReference>
<sequence length="164" mass="18661">MSLQLKRITRRPQRYECDTYSTLSRKQDILAQRRAASLVGEPKINKNITRCSSSSLADNANNSQSTTHKVIQKNTKKVSKPRNNTRKSSKNLAHGAKCWNFCDCVLIEMLRAQPFVELCERKGKRIQFTINPDEAVNLSSTKEKQTKTKKRKTHDSTDGSSTEC</sequence>
<dbReference type="EMBL" id="KN716445">
    <property type="protein sequence ID" value="KJH44825.1"/>
    <property type="molecule type" value="Genomic_DNA"/>
</dbReference>
<feature type="compositionally biased region" description="Basic residues" evidence="1">
    <location>
        <begin position="70"/>
        <end position="89"/>
    </location>
</feature>
<feature type="region of interest" description="Disordered" evidence="1">
    <location>
        <begin position="53"/>
        <end position="90"/>
    </location>
</feature>
<gene>
    <name evidence="2" type="ORF">DICVIV_09144</name>
</gene>
<name>A0A0D8XJR9_DICVI</name>
<evidence type="ECO:0000256" key="1">
    <source>
        <dbReference type="SAM" id="MobiDB-lite"/>
    </source>
</evidence>
<reference evidence="3" key="2">
    <citation type="journal article" date="2016" name="Sci. Rep.">
        <title>Dictyocaulus viviparus genome, variome and transcriptome elucidate lungworm biology and support future intervention.</title>
        <authorList>
            <person name="McNulty S.N."/>
            <person name="Strube C."/>
            <person name="Rosa B.A."/>
            <person name="Martin J.C."/>
            <person name="Tyagi R."/>
            <person name="Choi Y.J."/>
            <person name="Wang Q."/>
            <person name="Hallsworth Pepin K."/>
            <person name="Zhang X."/>
            <person name="Ozersky P."/>
            <person name="Wilson R.K."/>
            <person name="Sternberg P.W."/>
            <person name="Gasser R.B."/>
            <person name="Mitreva M."/>
        </authorList>
    </citation>
    <scope>NUCLEOTIDE SEQUENCE [LARGE SCALE GENOMIC DNA]</scope>
    <source>
        <strain evidence="3">HannoverDv2000</strain>
    </source>
</reference>
<dbReference type="AlphaFoldDB" id="A0A0D8XJR9"/>